<dbReference type="GeneID" id="119640676"/>
<evidence type="ECO:0000313" key="1">
    <source>
        <dbReference type="Proteomes" id="UP000092443"/>
    </source>
</evidence>
<gene>
    <name evidence="2" type="primary">LOC119640676</name>
</gene>
<evidence type="ECO:0000313" key="2">
    <source>
        <dbReference type="RefSeq" id="XP_037894794.1"/>
    </source>
</evidence>
<dbReference type="AlphaFoldDB" id="A0A9C5ZES0"/>
<accession>A0A9C5ZES0</accession>
<dbReference type="KEGG" id="gfs:119640676"/>
<organism evidence="1 2">
    <name type="scientific">Glossina fuscipes</name>
    <dbReference type="NCBI Taxonomy" id="7396"/>
    <lineage>
        <taxon>Eukaryota</taxon>
        <taxon>Metazoa</taxon>
        <taxon>Ecdysozoa</taxon>
        <taxon>Arthropoda</taxon>
        <taxon>Hexapoda</taxon>
        <taxon>Insecta</taxon>
        <taxon>Pterygota</taxon>
        <taxon>Neoptera</taxon>
        <taxon>Endopterygota</taxon>
        <taxon>Diptera</taxon>
        <taxon>Brachycera</taxon>
        <taxon>Muscomorpha</taxon>
        <taxon>Hippoboscoidea</taxon>
        <taxon>Glossinidae</taxon>
        <taxon>Glossina</taxon>
    </lineage>
</organism>
<protein>
    <submittedName>
        <fullName evidence="2">Uncharacterized protein LOC119640676</fullName>
    </submittedName>
</protein>
<proteinExistence type="predicted"/>
<dbReference type="RefSeq" id="XP_037894794.1">
    <property type="nucleotide sequence ID" value="XM_038038866.1"/>
</dbReference>
<name>A0A9C5ZES0_9MUSC</name>
<reference evidence="2" key="1">
    <citation type="submission" date="2025-08" db="UniProtKB">
        <authorList>
            <consortium name="RefSeq"/>
        </authorList>
    </citation>
    <scope>IDENTIFICATION</scope>
    <source>
        <tissue evidence="2">Whole body pupa</tissue>
    </source>
</reference>
<dbReference type="Proteomes" id="UP000092443">
    <property type="component" value="Unplaced"/>
</dbReference>
<keyword evidence="1" id="KW-1185">Reference proteome</keyword>
<sequence>MLVLSKIDYALIIYGNSCKYNINILKPVYHQAVRASCYAFRTTPINNIIIETGLPTLENRLYELKAKIVPKKYAASAPLIMDDVMEKLWLHNDSDVEKIGKIDAGIDDKNEDDDDLDVKHDDNSSVVFTLSCCLSLLRGASLFLDVIVP</sequence>